<reference evidence="2 3" key="1">
    <citation type="journal article" date="2013" name="Curr. Biol.">
        <title>The Genome of the Foraminiferan Reticulomyxa filosa.</title>
        <authorList>
            <person name="Glockner G."/>
            <person name="Hulsmann N."/>
            <person name="Schleicher M."/>
            <person name="Noegel A.A."/>
            <person name="Eichinger L."/>
            <person name="Gallinger C."/>
            <person name="Pawlowski J."/>
            <person name="Sierra R."/>
            <person name="Euteneuer U."/>
            <person name="Pillet L."/>
            <person name="Moustafa A."/>
            <person name="Platzer M."/>
            <person name="Groth M."/>
            <person name="Szafranski K."/>
            <person name="Schliwa M."/>
        </authorList>
    </citation>
    <scope>NUCLEOTIDE SEQUENCE [LARGE SCALE GENOMIC DNA]</scope>
</reference>
<name>X6MD33_RETFI</name>
<evidence type="ECO:0000313" key="2">
    <source>
        <dbReference type="EMBL" id="ETO11581.1"/>
    </source>
</evidence>
<feature type="transmembrane region" description="Helical" evidence="1">
    <location>
        <begin position="184"/>
        <end position="199"/>
    </location>
</feature>
<dbReference type="PANTHER" id="PTHR13285">
    <property type="entry name" value="ACYLTRANSFERASE"/>
    <property type="match status" value="1"/>
</dbReference>
<keyword evidence="1" id="KW-1133">Transmembrane helix</keyword>
<dbReference type="InterPro" id="IPR051085">
    <property type="entry name" value="MB_O-acyltransferase"/>
</dbReference>
<sequence length="355" mass="42268">VKSNVRGSNPNAKPYLEWKYIVVYGLRWLGMLLLLEWLLHYMYAFYAGRFIFGRLHEMQTIENIPLFFSKLEWCEKFTMVTFPVWYVSYFLWSKFVVIWRFYRLWALIDGIYTIENMQRCGHHGDSVVDFWKYWHASFNYWNLRYLFLPLGMTFKIRTFVVCLFVKKWQRKIGGSKHKYWSRRVFNIIFVFAFTTLWHGDFTTSLVAWGALMMGWVIIELVFKQLYFFVCKKLRAANGQEDKNASTVTGNVWVDQILGSLGGVVCVNALTHANVVGFGPGFKATNFLYYLIGYGFILDNEFKLSVFLLLICCWVCVMGSRNFIYSKAEHGQLNNWKWFWLWKYFEEESSKKVSVE</sequence>
<feature type="transmembrane region" description="Helical" evidence="1">
    <location>
        <begin position="205"/>
        <end position="222"/>
    </location>
</feature>
<proteinExistence type="predicted"/>
<gene>
    <name evidence="2" type="ORF">RFI_25794</name>
</gene>
<protein>
    <submittedName>
        <fullName evidence="2">Glycerol:H+ symporter</fullName>
    </submittedName>
</protein>
<accession>X6MD33</accession>
<dbReference type="PANTHER" id="PTHR13285:SF18">
    <property type="entry name" value="PROTEIN-CYSTEINE N-PALMITOYLTRANSFERASE RASP"/>
    <property type="match status" value="1"/>
</dbReference>
<keyword evidence="1" id="KW-0812">Transmembrane</keyword>
<feature type="transmembrane region" description="Helical" evidence="1">
    <location>
        <begin position="303"/>
        <end position="323"/>
    </location>
</feature>
<organism evidence="2 3">
    <name type="scientific">Reticulomyxa filosa</name>
    <dbReference type="NCBI Taxonomy" id="46433"/>
    <lineage>
        <taxon>Eukaryota</taxon>
        <taxon>Sar</taxon>
        <taxon>Rhizaria</taxon>
        <taxon>Retaria</taxon>
        <taxon>Foraminifera</taxon>
        <taxon>Monothalamids</taxon>
        <taxon>Reticulomyxidae</taxon>
        <taxon>Reticulomyxa</taxon>
    </lineage>
</organism>
<dbReference type="EMBL" id="ASPP01022313">
    <property type="protein sequence ID" value="ETO11581.1"/>
    <property type="molecule type" value="Genomic_DNA"/>
</dbReference>
<keyword evidence="1" id="KW-0472">Membrane</keyword>
<feature type="transmembrane region" description="Helical" evidence="1">
    <location>
        <begin position="77"/>
        <end position="102"/>
    </location>
</feature>
<dbReference type="OrthoDB" id="420606at2759"/>
<evidence type="ECO:0000313" key="3">
    <source>
        <dbReference type="Proteomes" id="UP000023152"/>
    </source>
</evidence>
<dbReference type="GO" id="GO:0005783">
    <property type="term" value="C:endoplasmic reticulum"/>
    <property type="evidence" value="ECO:0007669"/>
    <property type="project" value="TreeGrafter"/>
</dbReference>
<keyword evidence="3" id="KW-1185">Reference proteome</keyword>
<feature type="transmembrane region" description="Helical" evidence="1">
    <location>
        <begin position="20"/>
        <end position="39"/>
    </location>
</feature>
<dbReference type="OMA" id="YAIRWAL"/>
<dbReference type="Proteomes" id="UP000023152">
    <property type="component" value="Unassembled WGS sequence"/>
</dbReference>
<comment type="caution">
    <text evidence="2">The sequence shown here is derived from an EMBL/GenBank/DDBJ whole genome shotgun (WGS) entry which is preliminary data.</text>
</comment>
<dbReference type="GO" id="GO:0016746">
    <property type="term" value="F:acyltransferase activity"/>
    <property type="evidence" value="ECO:0007669"/>
    <property type="project" value="TreeGrafter"/>
</dbReference>
<evidence type="ECO:0000256" key="1">
    <source>
        <dbReference type="SAM" id="Phobius"/>
    </source>
</evidence>
<feature type="non-terminal residue" evidence="2">
    <location>
        <position position="1"/>
    </location>
</feature>
<dbReference type="AlphaFoldDB" id="X6MD33"/>